<sequence>MENYLYLAVNFFTIIICFIYAFHRKVRFDKYFIPFLKASLLVAVPFILWDIWFAANGVWWFNERYLTGFRLLNLPVEEWLFFICIPFSCVFTYYCLDLFLNLGKDRSKVPYGIYMAIFLCFGIAVIHYDKLYTFVTFFTTGLSLVFLKFVVKYDSITKITAVYAALLLPFLVVNGILTGTGPEEAVVNYNPEDFMKIRILTIPVEDAVYGYELVLWNIFFFRKFSKNIENNE</sequence>
<dbReference type="RefSeq" id="WP_123215415.1">
    <property type="nucleotide sequence ID" value="NZ_RJTM01000047.1"/>
</dbReference>
<feature type="domain" description="Lycopene cyclase" evidence="9">
    <location>
        <begin position="3"/>
        <end position="96"/>
    </location>
</feature>
<evidence type="ECO:0000256" key="3">
    <source>
        <dbReference type="ARBA" id="ARBA00022692"/>
    </source>
</evidence>
<evidence type="ECO:0000256" key="8">
    <source>
        <dbReference type="SAM" id="Phobius"/>
    </source>
</evidence>
<comment type="pathway">
    <text evidence="2">Carotenoid biosynthesis.</text>
</comment>
<feature type="transmembrane region" description="Helical" evidence="8">
    <location>
        <begin position="79"/>
        <end position="99"/>
    </location>
</feature>
<keyword evidence="4" id="KW-0125">Carotenoid biosynthesis</keyword>
<dbReference type="InterPro" id="IPR017825">
    <property type="entry name" value="Lycopene_cyclase_dom"/>
</dbReference>
<dbReference type="Pfam" id="PF18916">
    <property type="entry name" value="Lycopene_cyc"/>
    <property type="match status" value="2"/>
</dbReference>
<gene>
    <name evidence="10" type="ORF">ED312_07625</name>
</gene>
<dbReference type="AlphaFoldDB" id="A0A3N0EMP1"/>
<evidence type="ECO:0000256" key="1">
    <source>
        <dbReference type="ARBA" id="ARBA00004141"/>
    </source>
</evidence>
<dbReference type="Proteomes" id="UP000267469">
    <property type="component" value="Unassembled WGS sequence"/>
</dbReference>
<evidence type="ECO:0000256" key="4">
    <source>
        <dbReference type="ARBA" id="ARBA00022746"/>
    </source>
</evidence>
<evidence type="ECO:0000256" key="6">
    <source>
        <dbReference type="ARBA" id="ARBA00023136"/>
    </source>
</evidence>
<dbReference type="OrthoDB" id="5195186at2"/>
<dbReference type="NCBIfam" id="TIGR03462">
    <property type="entry name" value="CarR_dom_SF"/>
    <property type="match status" value="1"/>
</dbReference>
<dbReference type="EMBL" id="RJTM01000047">
    <property type="protein sequence ID" value="RNL89160.1"/>
    <property type="molecule type" value="Genomic_DNA"/>
</dbReference>
<feature type="transmembrane region" description="Helical" evidence="8">
    <location>
        <begin position="35"/>
        <end position="59"/>
    </location>
</feature>
<feature type="transmembrane region" description="Helical" evidence="8">
    <location>
        <begin position="111"/>
        <end position="128"/>
    </location>
</feature>
<evidence type="ECO:0000256" key="7">
    <source>
        <dbReference type="ARBA" id="ARBA00023235"/>
    </source>
</evidence>
<accession>A0A3N0EMP1</accession>
<evidence type="ECO:0000259" key="9">
    <source>
        <dbReference type="Pfam" id="PF18916"/>
    </source>
</evidence>
<keyword evidence="7" id="KW-0413">Isomerase</keyword>
<keyword evidence="3 8" id="KW-0812">Transmembrane</keyword>
<dbReference type="GO" id="GO:0016872">
    <property type="term" value="F:intramolecular lyase activity"/>
    <property type="evidence" value="ECO:0007669"/>
    <property type="project" value="InterPro"/>
</dbReference>
<keyword evidence="5 8" id="KW-1133">Transmembrane helix</keyword>
<proteinExistence type="predicted"/>
<dbReference type="GO" id="GO:0016117">
    <property type="term" value="P:carotenoid biosynthetic process"/>
    <property type="evidence" value="ECO:0007669"/>
    <property type="project" value="UniProtKB-KW"/>
</dbReference>
<protein>
    <submittedName>
        <fullName evidence="10">Lycopene cyclase domain-containing protein</fullName>
    </submittedName>
</protein>
<organism evidence="10 11">
    <name type="scientific">Sinomicrobium pectinilyticum</name>
    <dbReference type="NCBI Taxonomy" id="1084421"/>
    <lineage>
        <taxon>Bacteria</taxon>
        <taxon>Pseudomonadati</taxon>
        <taxon>Bacteroidota</taxon>
        <taxon>Flavobacteriia</taxon>
        <taxon>Flavobacteriales</taxon>
        <taxon>Flavobacteriaceae</taxon>
        <taxon>Sinomicrobium</taxon>
    </lineage>
</organism>
<dbReference type="GO" id="GO:0045436">
    <property type="term" value="F:lycopene beta cyclase activity"/>
    <property type="evidence" value="ECO:0007669"/>
    <property type="project" value="UniProtKB-ARBA"/>
</dbReference>
<name>A0A3N0EMP1_SINP1</name>
<evidence type="ECO:0000313" key="10">
    <source>
        <dbReference type="EMBL" id="RNL89160.1"/>
    </source>
</evidence>
<reference evidence="10 11" key="1">
    <citation type="submission" date="2018-10" db="EMBL/GenBank/DDBJ databases">
        <title>Sinomicrobium pectinilyticum sp. nov., a pectinase-producing bacterium isolated from alkaline and saline soil, and emended description of the genus Sinomicrobium.</title>
        <authorList>
            <person name="Cheng B."/>
            <person name="Li C."/>
            <person name="Lai Q."/>
            <person name="Du M."/>
            <person name="Shao Z."/>
            <person name="Xu P."/>
            <person name="Yang C."/>
        </authorList>
    </citation>
    <scope>NUCLEOTIDE SEQUENCE [LARGE SCALE GENOMIC DNA]</scope>
    <source>
        <strain evidence="10 11">5DNS001</strain>
    </source>
</reference>
<feature type="transmembrane region" description="Helical" evidence="8">
    <location>
        <begin position="197"/>
        <end position="221"/>
    </location>
</feature>
<evidence type="ECO:0000256" key="5">
    <source>
        <dbReference type="ARBA" id="ARBA00022989"/>
    </source>
</evidence>
<keyword evidence="6 8" id="KW-0472">Membrane</keyword>
<feature type="transmembrane region" description="Helical" evidence="8">
    <location>
        <begin position="160"/>
        <end position="177"/>
    </location>
</feature>
<evidence type="ECO:0000313" key="11">
    <source>
        <dbReference type="Proteomes" id="UP000267469"/>
    </source>
</evidence>
<feature type="domain" description="Lycopene cyclase" evidence="9">
    <location>
        <begin position="129"/>
        <end position="224"/>
    </location>
</feature>
<dbReference type="GO" id="GO:0016020">
    <property type="term" value="C:membrane"/>
    <property type="evidence" value="ECO:0007669"/>
    <property type="project" value="UniProtKB-SubCell"/>
</dbReference>
<comment type="subcellular location">
    <subcellularLocation>
        <location evidence="1">Membrane</location>
        <topology evidence="1">Multi-pass membrane protein</topology>
    </subcellularLocation>
</comment>
<keyword evidence="11" id="KW-1185">Reference proteome</keyword>
<evidence type="ECO:0000256" key="2">
    <source>
        <dbReference type="ARBA" id="ARBA00004829"/>
    </source>
</evidence>
<feature type="transmembrane region" description="Helical" evidence="8">
    <location>
        <begin position="6"/>
        <end position="23"/>
    </location>
</feature>
<comment type="caution">
    <text evidence="10">The sequence shown here is derived from an EMBL/GenBank/DDBJ whole genome shotgun (WGS) entry which is preliminary data.</text>
</comment>
<feature type="transmembrane region" description="Helical" evidence="8">
    <location>
        <begin position="134"/>
        <end position="151"/>
    </location>
</feature>